<feature type="domain" description="GST N-terminal" evidence="5">
    <location>
        <begin position="3"/>
        <end position="84"/>
    </location>
</feature>
<dbReference type="AlphaFoldDB" id="A0A0H2S745"/>
<dbReference type="PANTHER" id="PTHR43900:SF3">
    <property type="entry name" value="GLUTATHIONE S-TRANSFERASE RHO"/>
    <property type="match status" value="1"/>
</dbReference>
<dbReference type="InParanoid" id="A0A0H2S745"/>
<evidence type="ECO:0000259" key="6">
    <source>
        <dbReference type="PROSITE" id="PS50405"/>
    </source>
</evidence>
<reference evidence="7 8" key="1">
    <citation type="submission" date="2015-04" db="EMBL/GenBank/DDBJ databases">
        <title>Complete genome sequence of Schizopora paradoxa KUC8140, a cosmopolitan wood degrader in East Asia.</title>
        <authorList>
            <consortium name="DOE Joint Genome Institute"/>
            <person name="Min B."/>
            <person name="Park H."/>
            <person name="Jang Y."/>
            <person name="Kim J.-J."/>
            <person name="Kim K.H."/>
            <person name="Pangilinan J."/>
            <person name="Lipzen A."/>
            <person name="Riley R."/>
            <person name="Grigoriev I.V."/>
            <person name="Spatafora J.W."/>
            <person name="Choi I.-G."/>
        </authorList>
    </citation>
    <scope>NUCLEOTIDE SEQUENCE [LARGE SCALE GENOMIC DNA]</scope>
    <source>
        <strain evidence="7 8">KUC8140</strain>
    </source>
</reference>
<keyword evidence="2 7" id="KW-0808">Transferase</keyword>
<dbReference type="Pfam" id="PF02798">
    <property type="entry name" value="GST_N"/>
    <property type="match status" value="1"/>
</dbReference>
<dbReference type="Gene3D" id="3.40.30.10">
    <property type="entry name" value="Glutaredoxin"/>
    <property type="match status" value="1"/>
</dbReference>
<evidence type="ECO:0000256" key="4">
    <source>
        <dbReference type="RuleBase" id="RU003494"/>
    </source>
</evidence>
<dbReference type="InterPro" id="IPR010987">
    <property type="entry name" value="Glutathione-S-Trfase_C-like"/>
</dbReference>
<proteinExistence type="inferred from homology"/>
<evidence type="ECO:0000256" key="1">
    <source>
        <dbReference type="ARBA" id="ARBA00012452"/>
    </source>
</evidence>
<keyword evidence="8" id="KW-1185">Reference proteome</keyword>
<dbReference type="GO" id="GO:0004364">
    <property type="term" value="F:glutathione transferase activity"/>
    <property type="evidence" value="ECO:0007669"/>
    <property type="project" value="UniProtKB-EC"/>
</dbReference>
<dbReference type="EC" id="2.5.1.18" evidence="1"/>
<dbReference type="PANTHER" id="PTHR43900">
    <property type="entry name" value="GLUTATHIONE S-TRANSFERASE RHO"/>
    <property type="match status" value="1"/>
</dbReference>
<dbReference type="CDD" id="cd03053">
    <property type="entry name" value="GST_N_Phi"/>
    <property type="match status" value="1"/>
</dbReference>
<dbReference type="EMBL" id="KQ085883">
    <property type="protein sequence ID" value="KLO20037.1"/>
    <property type="molecule type" value="Genomic_DNA"/>
</dbReference>
<dbReference type="STRING" id="27342.A0A0H2S745"/>
<dbReference type="GO" id="GO:0005737">
    <property type="term" value="C:cytoplasm"/>
    <property type="evidence" value="ECO:0007669"/>
    <property type="project" value="TreeGrafter"/>
</dbReference>
<dbReference type="PROSITE" id="PS50405">
    <property type="entry name" value="GST_CTER"/>
    <property type="match status" value="1"/>
</dbReference>
<dbReference type="InterPro" id="IPR040079">
    <property type="entry name" value="Glutathione_S-Trfase"/>
</dbReference>
<dbReference type="SFLD" id="SFLDS00019">
    <property type="entry name" value="Glutathione_Transferase_(cytos"/>
    <property type="match status" value="1"/>
</dbReference>
<name>A0A0H2S745_9AGAM</name>
<accession>A0A0H2S745</accession>
<dbReference type="Pfam" id="PF00043">
    <property type="entry name" value="GST_C"/>
    <property type="match status" value="1"/>
</dbReference>
<evidence type="ECO:0000313" key="8">
    <source>
        <dbReference type="Proteomes" id="UP000053477"/>
    </source>
</evidence>
<dbReference type="Proteomes" id="UP000053477">
    <property type="component" value="Unassembled WGS sequence"/>
</dbReference>
<dbReference type="SFLD" id="SFLDG00358">
    <property type="entry name" value="Main_(cytGST)"/>
    <property type="match status" value="1"/>
</dbReference>
<dbReference type="InterPro" id="IPR004045">
    <property type="entry name" value="Glutathione_S-Trfase_N"/>
</dbReference>
<dbReference type="SFLD" id="SFLDG01154">
    <property type="entry name" value="Main.5:_Phi-like"/>
    <property type="match status" value="1"/>
</dbReference>
<feature type="domain" description="GST C-terminal" evidence="6">
    <location>
        <begin position="93"/>
        <end position="220"/>
    </location>
</feature>
<evidence type="ECO:0000313" key="7">
    <source>
        <dbReference type="EMBL" id="KLO20037.1"/>
    </source>
</evidence>
<dbReference type="InterPro" id="IPR036282">
    <property type="entry name" value="Glutathione-S-Trfase_C_sf"/>
</dbReference>
<evidence type="ECO:0000256" key="2">
    <source>
        <dbReference type="ARBA" id="ARBA00022679"/>
    </source>
</evidence>
<sequence length="220" mass="24431">MSSNLVLYGFPMSTCTCRVAVVLKEKGIPFELKSVDLFTGEHKSPEFLAKQPFGQVPVLVDGDVQIFESRAIARYIALKFANVGTPLIPSPTDLKAWGLFEQAVSIEQSNFDPSASGLAVEKVFKPMRGMAADEAKCEEYEKTLTAKMEGYEAILSKTKYLAGDSLTAADLFHLPYGTIANEKLGFAALSNEKEFPNVARWWKEISNLPSWLETKQMMFK</sequence>
<evidence type="ECO:0000259" key="5">
    <source>
        <dbReference type="PROSITE" id="PS50404"/>
    </source>
</evidence>
<dbReference type="OrthoDB" id="249703at2759"/>
<dbReference type="Gene3D" id="1.20.1050.10">
    <property type="match status" value="1"/>
</dbReference>
<protein>
    <recommendedName>
        <fullName evidence="1">glutathione transferase</fullName>
        <ecNumber evidence="1">2.5.1.18</ecNumber>
    </recommendedName>
</protein>
<comment type="similarity">
    <text evidence="4">Belongs to the GST superfamily.</text>
</comment>
<dbReference type="InterPro" id="IPR036249">
    <property type="entry name" value="Thioredoxin-like_sf"/>
</dbReference>
<comment type="catalytic activity">
    <reaction evidence="3">
        <text>RX + glutathione = an S-substituted glutathione + a halide anion + H(+)</text>
        <dbReference type="Rhea" id="RHEA:16437"/>
        <dbReference type="ChEBI" id="CHEBI:15378"/>
        <dbReference type="ChEBI" id="CHEBI:16042"/>
        <dbReference type="ChEBI" id="CHEBI:17792"/>
        <dbReference type="ChEBI" id="CHEBI:57925"/>
        <dbReference type="ChEBI" id="CHEBI:90779"/>
        <dbReference type="EC" id="2.5.1.18"/>
    </reaction>
</comment>
<dbReference type="SUPFAM" id="SSF52833">
    <property type="entry name" value="Thioredoxin-like"/>
    <property type="match status" value="1"/>
</dbReference>
<dbReference type="SUPFAM" id="SSF47616">
    <property type="entry name" value="GST C-terminal domain-like"/>
    <property type="match status" value="1"/>
</dbReference>
<organism evidence="7 8">
    <name type="scientific">Schizopora paradoxa</name>
    <dbReference type="NCBI Taxonomy" id="27342"/>
    <lineage>
        <taxon>Eukaryota</taxon>
        <taxon>Fungi</taxon>
        <taxon>Dikarya</taxon>
        <taxon>Basidiomycota</taxon>
        <taxon>Agaricomycotina</taxon>
        <taxon>Agaricomycetes</taxon>
        <taxon>Hymenochaetales</taxon>
        <taxon>Schizoporaceae</taxon>
        <taxon>Schizopora</taxon>
    </lineage>
</organism>
<evidence type="ECO:0000256" key="3">
    <source>
        <dbReference type="ARBA" id="ARBA00047960"/>
    </source>
</evidence>
<dbReference type="GO" id="GO:0043295">
    <property type="term" value="F:glutathione binding"/>
    <property type="evidence" value="ECO:0007669"/>
    <property type="project" value="TreeGrafter"/>
</dbReference>
<gene>
    <name evidence="7" type="ORF">SCHPADRAFT_816792</name>
</gene>
<dbReference type="FunFam" id="3.40.30.10:FF:000016">
    <property type="entry name" value="Glutathione S-transferase F2"/>
    <property type="match status" value="1"/>
</dbReference>
<dbReference type="PROSITE" id="PS50404">
    <property type="entry name" value="GST_NTER"/>
    <property type="match status" value="1"/>
</dbReference>
<dbReference type="InterPro" id="IPR004046">
    <property type="entry name" value="GST_C"/>
</dbReference>
<dbReference type="GO" id="GO:0006749">
    <property type="term" value="P:glutathione metabolic process"/>
    <property type="evidence" value="ECO:0007669"/>
    <property type="project" value="TreeGrafter"/>
</dbReference>